<sequence>MPFSSNEFKNFCKNWSIEGVTSSPLYPRATNYGIPKIIVSDNMPFSSNEFKNFCKNWSIEGVTSSPLYPRANGLAEKAVDIAKRILKKSIESNTDLESLLLEFRTTTVPSLGISPAEALMNRVLRDCS</sequence>
<evidence type="ECO:0000259" key="1">
    <source>
        <dbReference type="PROSITE" id="PS50994"/>
    </source>
</evidence>
<proteinExistence type="predicted"/>
<dbReference type="InterPro" id="IPR012337">
    <property type="entry name" value="RNaseH-like_sf"/>
</dbReference>
<dbReference type="Proteomes" id="UP001458880">
    <property type="component" value="Unassembled WGS sequence"/>
</dbReference>
<dbReference type="Gene3D" id="3.30.420.10">
    <property type="entry name" value="Ribonuclease H-like superfamily/Ribonuclease H"/>
    <property type="match status" value="1"/>
</dbReference>
<dbReference type="InterPro" id="IPR036397">
    <property type="entry name" value="RNaseH_sf"/>
</dbReference>
<accession>A0AAW1HF49</accession>
<dbReference type="PANTHER" id="PTHR37984:SF5">
    <property type="entry name" value="PROTEIN NYNRIN-LIKE"/>
    <property type="match status" value="1"/>
</dbReference>
<dbReference type="EMBL" id="JASPKY010001516">
    <property type="protein sequence ID" value="KAK9674785.1"/>
    <property type="molecule type" value="Genomic_DNA"/>
</dbReference>
<dbReference type="InterPro" id="IPR050951">
    <property type="entry name" value="Retrovirus_Pol_polyprotein"/>
</dbReference>
<dbReference type="PROSITE" id="PS50994">
    <property type="entry name" value="INTEGRASE"/>
    <property type="match status" value="1"/>
</dbReference>
<organism evidence="2 3">
    <name type="scientific">Popillia japonica</name>
    <name type="common">Japanese beetle</name>
    <dbReference type="NCBI Taxonomy" id="7064"/>
    <lineage>
        <taxon>Eukaryota</taxon>
        <taxon>Metazoa</taxon>
        <taxon>Ecdysozoa</taxon>
        <taxon>Arthropoda</taxon>
        <taxon>Hexapoda</taxon>
        <taxon>Insecta</taxon>
        <taxon>Pterygota</taxon>
        <taxon>Neoptera</taxon>
        <taxon>Endopterygota</taxon>
        <taxon>Coleoptera</taxon>
        <taxon>Polyphaga</taxon>
        <taxon>Scarabaeiformia</taxon>
        <taxon>Scarabaeidae</taxon>
        <taxon>Rutelinae</taxon>
        <taxon>Popillia</taxon>
    </lineage>
</organism>
<protein>
    <recommendedName>
        <fullName evidence="1">Integrase catalytic domain-containing protein</fullName>
    </recommendedName>
</protein>
<keyword evidence="3" id="KW-1185">Reference proteome</keyword>
<dbReference type="PANTHER" id="PTHR37984">
    <property type="entry name" value="PROTEIN CBG26694"/>
    <property type="match status" value="1"/>
</dbReference>
<dbReference type="GO" id="GO:0003676">
    <property type="term" value="F:nucleic acid binding"/>
    <property type="evidence" value="ECO:0007669"/>
    <property type="project" value="InterPro"/>
</dbReference>
<name>A0AAW1HF49_POPJA</name>
<feature type="domain" description="Integrase catalytic" evidence="1">
    <location>
        <begin position="32"/>
        <end position="128"/>
    </location>
</feature>
<dbReference type="GO" id="GO:0015074">
    <property type="term" value="P:DNA integration"/>
    <property type="evidence" value="ECO:0007669"/>
    <property type="project" value="InterPro"/>
</dbReference>
<gene>
    <name evidence="2" type="ORF">QE152_g40857</name>
</gene>
<dbReference type="InterPro" id="IPR001584">
    <property type="entry name" value="Integrase_cat-core"/>
</dbReference>
<dbReference type="AlphaFoldDB" id="A0AAW1HF49"/>
<comment type="caution">
    <text evidence="2">The sequence shown here is derived from an EMBL/GenBank/DDBJ whole genome shotgun (WGS) entry which is preliminary data.</text>
</comment>
<evidence type="ECO:0000313" key="3">
    <source>
        <dbReference type="Proteomes" id="UP001458880"/>
    </source>
</evidence>
<dbReference type="SUPFAM" id="SSF53098">
    <property type="entry name" value="Ribonuclease H-like"/>
    <property type="match status" value="1"/>
</dbReference>
<reference evidence="2 3" key="1">
    <citation type="journal article" date="2024" name="BMC Genomics">
        <title>De novo assembly and annotation of Popillia japonica's genome with initial clues to its potential as an invasive pest.</title>
        <authorList>
            <person name="Cucini C."/>
            <person name="Boschi S."/>
            <person name="Funari R."/>
            <person name="Cardaioli E."/>
            <person name="Iannotti N."/>
            <person name="Marturano G."/>
            <person name="Paoli F."/>
            <person name="Bruttini M."/>
            <person name="Carapelli A."/>
            <person name="Frati F."/>
            <person name="Nardi F."/>
        </authorList>
    </citation>
    <scope>NUCLEOTIDE SEQUENCE [LARGE SCALE GENOMIC DNA]</scope>
    <source>
        <strain evidence="2">DMR45628</strain>
    </source>
</reference>
<evidence type="ECO:0000313" key="2">
    <source>
        <dbReference type="EMBL" id="KAK9674785.1"/>
    </source>
</evidence>